<dbReference type="PANTHER" id="PTHR43037">
    <property type="entry name" value="UNNAMED PRODUCT-RELATED"/>
    <property type="match status" value="1"/>
</dbReference>
<keyword evidence="5" id="KW-1185">Reference proteome</keyword>
<name>A0ABT8C5P2_9BACT</name>
<evidence type="ECO:0000313" key="4">
    <source>
        <dbReference type="EMBL" id="MDN3688089.1"/>
    </source>
</evidence>
<gene>
    <name evidence="4" type="ORF">QWZ15_09625</name>
</gene>
<organism evidence="4 5">
    <name type="scientific">Cyclobacterium jeungdonense</name>
    <dbReference type="NCBI Taxonomy" id="708087"/>
    <lineage>
        <taxon>Bacteria</taxon>
        <taxon>Pseudomonadati</taxon>
        <taxon>Bacteroidota</taxon>
        <taxon>Cytophagia</taxon>
        <taxon>Cytophagales</taxon>
        <taxon>Cyclobacteriaceae</taxon>
        <taxon>Cyclobacterium</taxon>
    </lineage>
</organism>
<reference evidence="5" key="1">
    <citation type="journal article" date="2019" name="Int. J. Syst. Evol. Microbiol.">
        <title>The Global Catalogue of Microorganisms (GCM) 10K type strain sequencing project: providing services to taxonomists for standard genome sequencing and annotation.</title>
        <authorList>
            <consortium name="The Broad Institute Genomics Platform"/>
            <consortium name="The Broad Institute Genome Sequencing Center for Infectious Disease"/>
            <person name="Wu L."/>
            <person name="Ma J."/>
        </authorList>
    </citation>
    <scope>NUCLEOTIDE SEQUENCE [LARGE SCALE GENOMIC DNA]</scope>
    <source>
        <strain evidence="5">CECT 7706</strain>
    </source>
</reference>
<dbReference type="Pfam" id="PF00326">
    <property type="entry name" value="Peptidase_S9"/>
    <property type="match status" value="1"/>
</dbReference>
<dbReference type="InterPro" id="IPR050955">
    <property type="entry name" value="Plant_Biomass_Hydrol_Est"/>
</dbReference>
<accession>A0ABT8C5P2</accession>
<dbReference type="InterPro" id="IPR001375">
    <property type="entry name" value="Peptidase_S9_cat"/>
</dbReference>
<dbReference type="EMBL" id="JAUFQS010000007">
    <property type="protein sequence ID" value="MDN3688089.1"/>
    <property type="molecule type" value="Genomic_DNA"/>
</dbReference>
<feature type="signal peptide" evidence="2">
    <location>
        <begin position="1"/>
        <end position="24"/>
    </location>
</feature>
<dbReference type="Gene3D" id="3.40.50.1820">
    <property type="entry name" value="alpha/beta hydrolase"/>
    <property type="match status" value="1"/>
</dbReference>
<dbReference type="PANTHER" id="PTHR43037:SF4">
    <property type="entry name" value="PEPTIDASE S9 PROLYL OLIGOPEPTIDASE CATALYTIC DOMAIN-CONTAINING PROTEIN"/>
    <property type="match status" value="1"/>
</dbReference>
<evidence type="ECO:0000256" key="1">
    <source>
        <dbReference type="ARBA" id="ARBA00022729"/>
    </source>
</evidence>
<sequence>MRKQSLAPMLVLILLSGLFSGIRAQTNTDQIVFTEGWVTGFGAPVKYPRYARSEFPTDPVIPLLLVDQSFQPADQKGDSGVNWEAISADEKGIFKHDLLASGGLYLEYTSPAEKIVIFDASGHGKAYINGVPREGDHFGFGTSKHPVRLKKGLNTFYLTSGRNPEIRASLYAPKSPLQLSTDQLTLPDLVWEEKGFKWAGIKVINGTEKAASSYRIESLVKGTGKMSTSLPTIEKLTSRSVPFRIPELQGVQEEQVEVQVNLLSAGGNKLSSLTLTLKNRPFDSLHDRTFISGIDGSLQYYSVQPGKVPEGLRPALFFSTHGAGVEARGQAAVYTPKDWGHIIAPTNRGPFGFAWEDWGRLDALEVLDIGKDLFQPDPQKIYLTGHSMGGHASWYLGATYPDYWAAIGPCAGYAELHDWIEHTRKIVTATERMFERAGNTQRTRLLSRNYLHFGVYINHGDADQVVPVRHARQMKQVLADFHPDFAYYEYPGGGHWYGNNSADWPPLFDFLKNHTLPTSKEVRSLEFYTASPGISASSNWLTIYQQTHPYQLSHVDLDLGADSLSLSGVTENVAVMQLDLSMAGVAFPLSIQMDESKLVLDQAVSEIVLVRNDSGAWELGVLPGPEEKGPRRYGNFKDAFRHQVVFVYGTQGSPEENDWNFYKARYDAETFGYRGNGSIEMVSDSQFSLEKYTDRGVILYGNSDTNRAWKTLLGKSSVQVSNGEMKVGDRVLSGDGWGCYFIQPRPDSDIASVGVVAGTGLKGLKAMHANQYFMAGTAFPDLTVIGTGVFENEYEAVEGAGFFGNDWRVETGDFVWK</sequence>
<evidence type="ECO:0000256" key="2">
    <source>
        <dbReference type="SAM" id="SignalP"/>
    </source>
</evidence>
<evidence type="ECO:0000259" key="3">
    <source>
        <dbReference type="Pfam" id="PF00326"/>
    </source>
</evidence>
<comment type="caution">
    <text evidence="4">The sequence shown here is derived from an EMBL/GenBank/DDBJ whole genome shotgun (WGS) entry which is preliminary data.</text>
</comment>
<dbReference type="InterPro" id="IPR029058">
    <property type="entry name" value="AB_hydrolase_fold"/>
</dbReference>
<dbReference type="Proteomes" id="UP001236663">
    <property type="component" value="Unassembled WGS sequence"/>
</dbReference>
<dbReference type="RefSeq" id="WP_163384514.1">
    <property type="nucleotide sequence ID" value="NZ_JAUFQS010000007.1"/>
</dbReference>
<evidence type="ECO:0000313" key="5">
    <source>
        <dbReference type="Proteomes" id="UP001236663"/>
    </source>
</evidence>
<feature type="domain" description="Peptidase S9 prolyl oligopeptidase catalytic" evidence="3">
    <location>
        <begin position="356"/>
        <end position="502"/>
    </location>
</feature>
<protein>
    <submittedName>
        <fullName evidence="4">Prolyl oligopeptidase family serine peptidase</fullName>
    </submittedName>
</protein>
<dbReference type="SUPFAM" id="SSF53474">
    <property type="entry name" value="alpha/beta-Hydrolases"/>
    <property type="match status" value="1"/>
</dbReference>
<keyword evidence="1 2" id="KW-0732">Signal</keyword>
<feature type="chain" id="PRO_5046705648" evidence="2">
    <location>
        <begin position="25"/>
        <end position="817"/>
    </location>
</feature>
<proteinExistence type="predicted"/>